<dbReference type="Proteomes" id="UP000054270">
    <property type="component" value="Unassembled WGS sequence"/>
</dbReference>
<keyword evidence="9" id="KW-0066">ATP synthesis</keyword>
<evidence type="ECO:0000256" key="5">
    <source>
        <dbReference type="ARBA" id="ARBA00022781"/>
    </source>
</evidence>
<dbReference type="EMBL" id="KN817533">
    <property type="protein sequence ID" value="KJA25148.1"/>
    <property type="molecule type" value="Genomic_DNA"/>
</dbReference>
<dbReference type="OrthoDB" id="437at2759"/>
<dbReference type="OMA" id="GLQAYGI"/>
<keyword evidence="3" id="KW-0813">Transport</keyword>
<evidence type="ECO:0000313" key="10">
    <source>
        <dbReference type="EMBL" id="KJA25148.1"/>
    </source>
</evidence>
<proteinExistence type="inferred from homology"/>
<gene>
    <name evidence="10" type="ORF">HYPSUDRAFT_135205</name>
</gene>
<keyword evidence="7" id="KW-0496">Mitochondrion</keyword>
<evidence type="ECO:0000256" key="9">
    <source>
        <dbReference type="ARBA" id="ARBA00023310"/>
    </source>
</evidence>
<evidence type="ECO:0000256" key="3">
    <source>
        <dbReference type="ARBA" id="ARBA00022448"/>
    </source>
</evidence>
<dbReference type="Pfam" id="PF04718">
    <property type="entry name" value="ATP-synt_G"/>
    <property type="match status" value="1"/>
</dbReference>
<evidence type="ECO:0000256" key="7">
    <source>
        <dbReference type="ARBA" id="ARBA00023128"/>
    </source>
</evidence>
<protein>
    <submittedName>
        <fullName evidence="10">Uncharacterized protein</fullName>
    </submittedName>
</protein>
<keyword evidence="11" id="KW-1185">Reference proteome</keyword>
<reference evidence="11" key="1">
    <citation type="submission" date="2014-04" db="EMBL/GenBank/DDBJ databases">
        <title>Evolutionary Origins and Diversification of the Mycorrhizal Mutualists.</title>
        <authorList>
            <consortium name="DOE Joint Genome Institute"/>
            <consortium name="Mycorrhizal Genomics Consortium"/>
            <person name="Kohler A."/>
            <person name="Kuo A."/>
            <person name="Nagy L.G."/>
            <person name="Floudas D."/>
            <person name="Copeland A."/>
            <person name="Barry K.W."/>
            <person name="Cichocki N."/>
            <person name="Veneault-Fourrey C."/>
            <person name="LaButti K."/>
            <person name="Lindquist E.A."/>
            <person name="Lipzen A."/>
            <person name="Lundell T."/>
            <person name="Morin E."/>
            <person name="Murat C."/>
            <person name="Riley R."/>
            <person name="Ohm R."/>
            <person name="Sun H."/>
            <person name="Tunlid A."/>
            <person name="Henrissat B."/>
            <person name="Grigoriev I.V."/>
            <person name="Hibbett D.S."/>
            <person name="Martin F."/>
        </authorList>
    </citation>
    <scope>NUCLEOTIDE SEQUENCE [LARGE SCALE GENOMIC DNA]</scope>
    <source>
        <strain evidence="11">FD-334 SS-4</strain>
    </source>
</reference>
<comment type="similarity">
    <text evidence="2">Belongs to the ATPase g subunit family.</text>
</comment>
<dbReference type="GO" id="GO:0031966">
    <property type="term" value="C:mitochondrial membrane"/>
    <property type="evidence" value="ECO:0007669"/>
    <property type="project" value="UniProtKB-SubCell"/>
</dbReference>
<keyword evidence="8" id="KW-0472">Membrane</keyword>
<keyword evidence="6" id="KW-0406">Ion transport</keyword>
<comment type="subcellular location">
    <subcellularLocation>
        <location evidence="1">Mitochondrion membrane</location>
    </subcellularLocation>
</comment>
<evidence type="ECO:0000256" key="1">
    <source>
        <dbReference type="ARBA" id="ARBA00004325"/>
    </source>
</evidence>
<evidence type="ECO:0000313" key="11">
    <source>
        <dbReference type="Proteomes" id="UP000054270"/>
    </source>
</evidence>
<organism evidence="10 11">
    <name type="scientific">Hypholoma sublateritium (strain FD-334 SS-4)</name>
    <dbReference type="NCBI Taxonomy" id="945553"/>
    <lineage>
        <taxon>Eukaryota</taxon>
        <taxon>Fungi</taxon>
        <taxon>Dikarya</taxon>
        <taxon>Basidiomycota</taxon>
        <taxon>Agaricomycotina</taxon>
        <taxon>Agaricomycetes</taxon>
        <taxon>Agaricomycetidae</taxon>
        <taxon>Agaricales</taxon>
        <taxon>Agaricineae</taxon>
        <taxon>Strophariaceae</taxon>
        <taxon>Hypholoma</taxon>
    </lineage>
</organism>
<evidence type="ECO:0000256" key="2">
    <source>
        <dbReference type="ARBA" id="ARBA00005699"/>
    </source>
</evidence>
<evidence type="ECO:0000256" key="4">
    <source>
        <dbReference type="ARBA" id="ARBA00022547"/>
    </source>
</evidence>
<dbReference type="AlphaFoldDB" id="A0A0D2MMI6"/>
<dbReference type="STRING" id="945553.A0A0D2MMI6"/>
<dbReference type="GO" id="GO:0015078">
    <property type="term" value="F:proton transmembrane transporter activity"/>
    <property type="evidence" value="ECO:0007669"/>
    <property type="project" value="InterPro"/>
</dbReference>
<keyword evidence="5" id="KW-0375">Hydrogen ion transport</keyword>
<dbReference type="GO" id="GO:0015986">
    <property type="term" value="P:proton motive force-driven ATP synthesis"/>
    <property type="evidence" value="ECO:0007669"/>
    <property type="project" value="InterPro"/>
</dbReference>
<keyword evidence="4" id="KW-0138">CF(0)</keyword>
<sequence>MLHSFARQALRQRLPAQTLSKRFNSSTSENAKKAQDALASAQATAARVLSGVQKALGPVGEKAGNLLGSYKQPLLYNLAVGRELVKLVYRREGLAPPSLSTFREVYSSLAQQLTSPAFFASLGKSGELGRIGVYGLQAYGVFKIGEIVGRRSVVGYKLE</sequence>
<dbReference type="GO" id="GO:0045259">
    <property type="term" value="C:proton-transporting ATP synthase complex"/>
    <property type="evidence" value="ECO:0007669"/>
    <property type="project" value="UniProtKB-KW"/>
</dbReference>
<dbReference type="InterPro" id="IPR006808">
    <property type="entry name" value="ATP_synth_F0_gsu_mt"/>
</dbReference>
<evidence type="ECO:0000256" key="6">
    <source>
        <dbReference type="ARBA" id="ARBA00023065"/>
    </source>
</evidence>
<evidence type="ECO:0000256" key="8">
    <source>
        <dbReference type="ARBA" id="ARBA00023136"/>
    </source>
</evidence>
<accession>A0A0D2MMI6</accession>
<name>A0A0D2MMI6_HYPSF</name>